<proteinExistence type="inferred from homology"/>
<keyword evidence="5" id="KW-1185">Reference proteome</keyword>
<dbReference type="PANTHER" id="PTHR13056:SF0">
    <property type="entry name" value="VACUOLAR FUSION PROTEIN CCZ1 HOMOLOG-RELATED"/>
    <property type="match status" value="1"/>
</dbReference>
<dbReference type="GO" id="GO:0035658">
    <property type="term" value="C:Mon1-Ccz1 complex"/>
    <property type="evidence" value="ECO:0007669"/>
    <property type="project" value="InterPro"/>
</dbReference>
<dbReference type="PANTHER" id="PTHR13056">
    <property type="entry name" value="VACUOLAR FUSION PROTEIN CCZ1 HOMOLOG-RELATED"/>
    <property type="match status" value="1"/>
</dbReference>
<feature type="domain" description="CCZ1/INTU/HSP4 first Longin" evidence="3">
    <location>
        <begin position="75"/>
        <end position="157"/>
    </location>
</feature>
<name>A0A2R6WTJ8_MARPO</name>
<dbReference type="GO" id="GO:0016192">
    <property type="term" value="P:vesicle-mediated transport"/>
    <property type="evidence" value="ECO:0000318"/>
    <property type="project" value="GO_Central"/>
</dbReference>
<dbReference type="EMBL" id="KZ772731">
    <property type="protein sequence ID" value="PTQ37135.1"/>
    <property type="molecule type" value="Genomic_DNA"/>
</dbReference>
<feature type="region of interest" description="Disordered" evidence="2">
    <location>
        <begin position="320"/>
        <end position="350"/>
    </location>
</feature>
<reference evidence="4" key="2">
    <citation type="submission" date="2017-12" db="EMBL/GenBank/DDBJ databases">
        <title>WGS assembly of Marchantia polymorpha.</title>
        <authorList>
            <person name="Bowman J.L."/>
            <person name="Kohchi T."/>
            <person name="Yamato K.T."/>
            <person name="Jenkins J."/>
            <person name="Shu S."/>
            <person name="Ishizaki K."/>
            <person name="Yamaoka S."/>
            <person name="Nishihama R."/>
            <person name="Nakamura Y."/>
            <person name="Berger F."/>
            <person name="Adam C."/>
            <person name="Aki S.S."/>
            <person name="Althoff F."/>
            <person name="Araki T."/>
            <person name="Arteaga-Vazquez M.A."/>
            <person name="Balasubrmanian S."/>
            <person name="Bauer D."/>
            <person name="Boehm C.R."/>
            <person name="Briginshaw L."/>
            <person name="Caballero-Perez J."/>
            <person name="Catarino B."/>
            <person name="Chen F."/>
            <person name="Chiyoda S."/>
            <person name="Chovatia M."/>
            <person name="Davies K.M."/>
            <person name="Delmans M."/>
            <person name="Demura T."/>
            <person name="Dierschke T."/>
            <person name="Dolan L."/>
            <person name="Dorantes-Acosta A.E."/>
            <person name="Eklund D.M."/>
            <person name="Florent S.N."/>
            <person name="Flores-Sandoval E."/>
            <person name="Fujiyama A."/>
            <person name="Fukuzawa H."/>
            <person name="Galik B."/>
            <person name="Grimanelli D."/>
            <person name="Grimwood J."/>
            <person name="Grossniklaus U."/>
            <person name="Hamada T."/>
            <person name="Haseloff J."/>
            <person name="Hetherington A.J."/>
            <person name="Higo A."/>
            <person name="Hirakawa Y."/>
            <person name="Hundley H.N."/>
            <person name="Ikeda Y."/>
            <person name="Inoue K."/>
            <person name="Inoue S."/>
            <person name="Ishida S."/>
            <person name="Jia Q."/>
            <person name="Kakita M."/>
            <person name="Kanazawa T."/>
            <person name="Kawai Y."/>
            <person name="Kawashima T."/>
            <person name="Kennedy M."/>
            <person name="Kinose K."/>
            <person name="Kinoshita T."/>
            <person name="Kohara Y."/>
            <person name="Koide E."/>
            <person name="Komatsu K."/>
            <person name="Kopischke S."/>
            <person name="Kubo M."/>
            <person name="Kyozuka J."/>
            <person name="Lagercrantz U."/>
            <person name="Lin S.S."/>
            <person name="Lindquist E."/>
            <person name="Lipzen A.M."/>
            <person name="Lu C."/>
            <person name="Luna E.D."/>
            <person name="Martienssen R.A."/>
            <person name="Minamino N."/>
            <person name="Mizutani M."/>
            <person name="Mizutani M."/>
            <person name="Mochizuki N."/>
            <person name="Monte I."/>
            <person name="Mosher R."/>
            <person name="Nagasaki H."/>
            <person name="Nakagami H."/>
            <person name="Naramoto S."/>
            <person name="Nishitani K."/>
            <person name="Ohtani M."/>
            <person name="Okamoto T."/>
            <person name="Okumura M."/>
            <person name="Phillips J."/>
            <person name="Pollak B."/>
            <person name="Reinders A."/>
            <person name="Roevekamp M."/>
            <person name="Sano R."/>
            <person name="Sawa S."/>
            <person name="Schmid M.W."/>
            <person name="Shirakawa M."/>
            <person name="Solano R."/>
            <person name="Spunde A."/>
            <person name="Suetsugu N."/>
            <person name="Sugano S."/>
            <person name="Sugiyama A."/>
            <person name="Sun R."/>
            <person name="Suzuki Y."/>
            <person name="Takenaka M."/>
            <person name="Takezawa D."/>
            <person name="Tomogane H."/>
            <person name="Tsuzuki M."/>
            <person name="Ueda T."/>
            <person name="Umeda M."/>
            <person name="Ward J.M."/>
            <person name="Watanabe Y."/>
            <person name="Yazaki K."/>
            <person name="Yokoyama R."/>
            <person name="Yoshitake Y."/>
            <person name="Yotsui I."/>
            <person name="Zachgo S."/>
            <person name="Schmutz J."/>
        </authorList>
    </citation>
    <scope>NUCLEOTIDE SEQUENCE [LARGE SCALE GENOMIC DNA]</scope>
    <source>
        <strain evidence="4">Tak-1</strain>
    </source>
</reference>
<dbReference type="Gramene" id="Mp6g12850.4">
    <property type="protein sequence ID" value="Mp6g12850.4.cds"/>
    <property type="gene ID" value="Mp6g12850"/>
</dbReference>
<dbReference type="AlphaFoldDB" id="A0A2R6WTJ8"/>
<evidence type="ECO:0000313" key="4">
    <source>
        <dbReference type="EMBL" id="PTQ37134.1"/>
    </source>
</evidence>
<evidence type="ECO:0000313" key="5">
    <source>
        <dbReference type="Proteomes" id="UP000244005"/>
    </source>
</evidence>
<dbReference type="InterPro" id="IPR043987">
    <property type="entry name" value="CCZ1/INTU/HSP4_longin_1"/>
</dbReference>
<feature type="region of interest" description="Disordered" evidence="2">
    <location>
        <begin position="274"/>
        <end position="298"/>
    </location>
</feature>
<protein>
    <recommendedName>
        <fullName evidence="3">CCZ1/INTU/HSP4 first Longin domain-containing protein</fullName>
    </recommendedName>
</protein>
<dbReference type="Gramene" id="Mp6g12850.3">
    <property type="protein sequence ID" value="Mp6g12850.3.cds"/>
    <property type="gene ID" value="Mp6g12850"/>
</dbReference>
<gene>
    <name evidence="4" type="ORF">MARPO_0059s0063</name>
</gene>
<sequence length="565" mass="63224">MGGRCNEDCDWTGVQNGPRILLIELLGYHELQAYCGDLTVKRVISDNATRDQSQHIFGKHGVRAKEILQLVEGQMDRKLSVVGLSEGLITFTRIFSPLSPCELMEAERHTHVFHQCEPDLWIVMVVEKSKETEEALREGALRAVLKDAHNLFVLFYGSLRALLQSHPRGDVARSCLHAFFPDYLSDFMTGKKFRIPSISESLTHRGTVQLFSPQRETLLEAQSLQELLKSWSGGGMVRHVMILFHNILLSSTLSPADTTTLFLYATLRMMPSSLSQAPRSRSSSRRENPAAGPAGLLASNLNNALGPSRLRNLFTNLTTSPSSDVVPNPHISDAHDSSVDDQGTRSSVPRPLVHEGWWRDADNFLCTDAWGSETGRSKMLPNVTLRQSEERLNLCVYQFRSLTLVMLVPKSGGSDLIPNLQGQLLEKAAHKIQKLEEKVVKEWPGSNAWHVAGYRYLYNDSNNKVSRFSPASKVATLSLESLAALNRIRQEIDLETGRSERSSSMEDRELELCVRTKQNAWVIVRTRGGLELYTVLEKASNTLLLACDAVEKLSKRYFNGSFSSD</sequence>
<comment type="similarity">
    <text evidence="1">Belongs to the CCZ1 family.</text>
</comment>
<dbReference type="Proteomes" id="UP000244005">
    <property type="component" value="Unassembled WGS sequence"/>
</dbReference>
<evidence type="ECO:0000259" key="3">
    <source>
        <dbReference type="Pfam" id="PF19031"/>
    </source>
</evidence>
<dbReference type="InterPro" id="IPR013176">
    <property type="entry name" value="Ccz1"/>
</dbReference>
<accession>A0A2R6WTJ8</accession>
<dbReference type="Pfam" id="PF19031">
    <property type="entry name" value="Intu_longin_1"/>
    <property type="match status" value="1"/>
</dbReference>
<dbReference type="EMBL" id="KZ772731">
    <property type="protein sequence ID" value="PTQ37136.1"/>
    <property type="molecule type" value="Genomic_DNA"/>
</dbReference>
<dbReference type="OrthoDB" id="240546at2759"/>
<reference evidence="5" key="1">
    <citation type="journal article" date="2017" name="Cell">
        <title>Insights into land plant evolution garnered from the Marchantia polymorpha genome.</title>
        <authorList>
            <person name="Bowman J.L."/>
            <person name="Kohchi T."/>
            <person name="Yamato K.T."/>
            <person name="Jenkins J."/>
            <person name="Shu S."/>
            <person name="Ishizaki K."/>
            <person name="Yamaoka S."/>
            <person name="Nishihama R."/>
            <person name="Nakamura Y."/>
            <person name="Berger F."/>
            <person name="Adam C."/>
            <person name="Aki S.S."/>
            <person name="Althoff F."/>
            <person name="Araki T."/>
            <person name="Arteaga-Vazquez M.A."/>
            <person name="Balasubrmanian S."/>
            <person name="Barry K."/>
            <person name="Bauer D."/>
            <person name="Boehm C.R."/>
            <person name="Briginshaw L."/>
            <person name="Caballero-Perez J."/>
            <person name="Catarino B."/>
            <person name="Chen F."/>
            <person name="Chiyoda S."/>
            <person name="Chovatia M."/>
            <person name="Davies K.M."/>
            <person name="Delmans M."/>
            <person name="Demura T."/>
            <person name="Dierschke T."/>
            <person name="Dolan L."/>
            <person name="Dorantes-Acosta A.E."/>
            <person name="Eklund D.M."/>
            <person name="Florent S.N."/>
            <person name="Flores-Sandoval E."/>
            <person name="Fujiyama A."/>
            <person name="Fukuzawa H."/>
            <person name="Galik B."/>
            <person name="Grimanelli D."/>
            <person name="Grimwood J."/>
            <person name="Grossniklaus U."/>
            <person name="Hamada T."/>
            <person name="Haseloff J."/>
            <person name="Hetherington A.J."/>
            <person name="Higo A."/>
            <person name="Hirakawa Y."/>
            <person name="Hundley H.N."/>
            <person name="Ikeda Y."/>
            <person name="Inoue K."/>
            <person name="Inoue S.I."/>
            <person name="Ishida S."/>
            <person name="Jia Q."/>
            <person name="Kakita M."/>
            <person name="Kanazawa T."/>
            <person name="Kawai Y."/>
            <person name="Kawashima T."/>
            <person name="Kennedy M."/>
            <person name="Kinose K."/>
            <person name="Kinoshita T."/>
            <person name="Kohara Y."/>
            <person name="Koide E."/>
            <person name="Komatsu K."/>
            <person name="Kopischke S."/>
            <person name="Kubo M."/>
            <person name="Kyozuka J."/>
            <person name="Lagercrantz U."/>
            <person name="Lin S.S."/>
            <person name="Lindquist E."/>
            <person name="Lipzen A.M."/>
            <person name="Lu C.W."/>
            <person name="De Luna E."/>
            <person name="Martienssen R.A."/>
            <person name="Minamino N."/>
            <person name="Mizutani M."/>
            <person name="Mizutani M."/>
            <person name="Mochizuki N."/>
            <person name="Monte I."/>
            <person name="Mosher R."/>
            <person name="Nagasaki H."/>
            <person name="Nakagami H."/>
            <person name="Naramoto S."/>
            <person name="Nishitani K."/>
            <person name="Ohtani M."/>
            <person name="Okamoto T."/>
            <person name="Okumura M."/>
            <person name="Phillips J."/>
            <person name="Pollak B."/>
            <person name="Reinders A."/>
            <person name="Rovekamp M."/>
            <person name="Sano R."/>
            <person name="Sawa S."/>
            <person name="Schmid M.W."/>
            <person name="Shirakawa M."/>
            <person name="Solano R."/>
            <person name="Spunde A."/>
            <person name="Suetsugu N."/>
            <person name="Sugano S."/>
            <person name="Sugiyama A."/>
            <person name="Sun R."/>
            <person name="Suzuki Y."/>
            <person name="Takenaka M."/>
            <person name="Takezawa D."/>
            <person name="Tomogane H."/>
            <person name="Tsuzuki M."/>
            <person name="Ueda T."/>
            <person name="Umeda M."/>
            <person name="Ward J.M."/>
            <person name="Watanabe Y."/>
            <person name="Yazaki K."/>
            <person name="Yokoyama R."/>
            <person name="Yoshitake Y."/>
            <person name="Yotsui I."/>
            <person name="Zachgo S."/>
            <person name="Schmutz J."/>
        </authorList>
    </citation>
    <scope>NUCLEOTIDE SEQUENCE [LARGE SCALE GENOMIC DNA]</scope>
    <source>
        <strain evidence="5">Tak-1</strain>
    </source>
</reference>
<evidence type="ECO:0000256" key="2">
    <source>
        <dbReference type="SAM" id="MobiDB-lite"/>
    </source>
</evidence>
<dbReference type="Gramene" id="Mp6g12850.1">
    <property type="protein sequence ID" value="Mp6g12850.1.cds"/>
    <property type="gene ID" value="Mp6g12850"/>
</dbReference>
<evidence type="ECO:0000256" key="1">
    <source>
        <dbReference type="ARBA" id="ARBA00005352"/>
    </source>
</evidence>
<dbReference type="EMBL" id="KZ772731">
    <property type="protein sequence ID" value="PTQ37134.1"/>
    <property type="molecule type" value="Genomic_DNA"/>
</dbReference>
<feature type="compositionally biased region" description="Low complexity" evidence="2">
    <location>
        <begin position="289"/>
        <end position="298"/>
    </location>
</feature>
<organism evidence="4 5">
    <name type="scientific">Marchantia polymorpha</name>
    <name type="common">Common liverwort</name>
    <name type="synonym">Marchantia aquatica</name>
    <dbReference type="NCBI Taxonomy" id="3197"/>
    <lineage>
        <taxon>Eukaryota</taxon>
        <taxon>Viridiplantae</taxon>
        <taxon>Streptophyta</taxon>
        <taxon>Embryophyta</taxon>
        <taxon>Marchantiophyta</taxon>
        <taxon>Marchantiopsida</taxon>
        <taxon>Marchantiidae</taxon>
        <taxon>Marchantiales</taxon>
        <taxon>Marchantiaceae</taxon>
        <taxon>Marchantia</taxon>
    </lineage>
</organism>